<gene>
    <name evidence="1" type="ORF">RN001_012786</name>
</gene>
<dbReference type="PANTHER" id="PTHR21054:SF2">
    <property type="entry name" value="MIP04191P"/>
    <property type="match status" value="1"/>
</dbReference>
<evidence type="ECO:0000313" key="1">
    <source>
        <dbReference type="EMBL" id="KAK4876364.1"/>
    </source>
</evidence>
<dbReference type="EMBL" id="JARPUR010000005">
    <property type="protein sequence ID" value="KAK4876364.1"/>
    <property type="molecule type" value="Genomic_DNA"/>
</dbReference>
<reference evidence="2" key="1">
    <citation type="submission" date="2023-01" db="EMBL/GenBank/DDBJ databases">
        <title>Key to firefly adult light organ development and bioluminescence: homeobox transcription factors regulate luciferase expression and transportation to peroxisome.</title>
        <authorList>
            <person name="Fu X."/>
        </authorList>
    </citation>
    <scope>NUCLEOTIDE SEQUENCE [LARGE SCALE GENOMIC DNA]</scope>
</reference>
<dbReference type="PANTHER" id="PTHR21054">
    <property type="entry name" value="ZINC METALLOPROTEINASE-RELATED"/>
    <property type="match status" value="1"/>
</dbReference>
<dbReference type="InterPro" id="IPR053002">
    <property type="entry name" value="Metalloproteinase_M10B"/>
</dbReference>
<evidence type="ECO:0000313" key="2">
    <source>
        <dbReference type="Proteomes" id="UP001353858"/>
    </source>
</evidence>
<organism evidence="1 2">
    <name type="scientific">Aquatica leii</name>
    <dbReference type="NCBI Taxonomy" id="1421715"/>
    <lineage>
        <taxon>Eukaryota</taxon>
        <taxon>Metazoa</taxon>
        <taxon>Ecdysozoa</taxon>
        <taxon>Arthropoda</taxon>
        <taxon>Hexapoda</taxon>
        <taxon>Insecta</taxon>
        <taxon>Pterygota</taxon>
        <taxon>Neoptera</taxon>
        <taxon>Endopterygota</taxon>
        <taxon>Coleoptera</taxon>
        <taxon>Polyphaga</taxon>
        <taxon>Elateriformia</taxon>
        <taxon>Elateroidea</taxon>
        <taxon>Lampyridae</taxon>
        <taxon>Luciolinae</taxon>
        <taxon>Aquatica</taxon>
    </lineage>
</organism>
<keyword evidence="2" id="KW-1185">Reference proteome</keyword>
<dbReference type="InterPro" id="IPR021917">
    <property type="entry name" value="Unchr_Zn-peptidase-like"/>
</dbReference>
<dbReference type="Pfam" id="PF12044">
    <property type="entry name" value="Metallopep"/>
    <property type="match status" value="2"/>
</dbReference>
<protein>
    <recommendedName>
        <fullName evidence="3">Zinc metalloproteinase</fullName>
    </recommendedName>
</protein>
<accession>A0AAN7PT76</accession>
<dbReference type="AlphaFoldDB" id="A0AAN7PT76"/>
<comment type="caution">
    <text evidence="1">The sequence shown here is derived from an EMBL/GenBank/DDBJ whole genome shotgun (WGS) entry which is preliminary data.</text>
</comment>
<evidence type="ECO:0008006" key="3">
    <source>
        <dbReference type="Google" id="ProtNLM"/>
    </source>
</evidence>
<name>A0AAN7PT76_9COLE</name>
<proteinExistence type="predicted"/>
<sequence>MSPESSPGHQCNHKIILDNIKDQETFTYSLVLCKGHIDLAEESFCSSQISVKSNYCYLPTIEIDLKTKHFKCLLELQNQSQTYTFSYCNESLAVTILFKPRDTSLTVLPLYIICDGHDGRFQAPETETSTVDSACNRITTGSRLIQTILGDKLKDFGMKNKSFELEQCAVFYSKLPVVSALEMSQMELWYYFAREIMSSGLGSCEKKYLGFLSCSTYDGSRYHRDMKHEDLIKLVKGYVAYGGDGFALLGTGCLYTWPETIDAVYTKFKDDTLVDTTKFIDDSCRRGTVGGCFATTLGAALHELCHTFNLGHSETGIMGCDFGNTQNIFLPNSKHRFSRFHYWHNLLKTKCDYMDLSNSSLAILNYHKWFNSYSKDKKSCIYYDSNYKLVKSNAGIRAVEIRRAADGMVLKFWDFMGKVLKFSFQIPETVMDMIGDDNVVLFVEDDVGNVMTELI</sequence>
<dbReference type="Proteomes" id="UP001353858">
    <property type="component" value="Unassembled WGS sequence"/>
</dbReference>